<dbReference type="GO" id="GO:0031573">
    <property type="term" value="P:mitotic intra-S DNA damage checkpoint signaling"/>
    <property type="evidence" value="ECO:0007669"/>
    <property type="project" value="TreeGrafter"/>
</dbReference>
<dbReference type="GO" id="GO:0006281">
    <property type="term" value="P:DNA repair"/>
    <property type="evidence" value="ECO:0007669"/>
    <property type="project" value="TreeGrafter"/>
</dbReference>
<dbReference type="RefSeq" id="XP_001830677.2">
    <property type="nucleotide sequence ID" value="XM_001830625.2"/>
</dbReference>
<dbReference type="Proteomes" id="UP000001861">
    <property type="component" value="Unassembled WGS sequence"/>
</dbReference>
<organism evidence="2 3">
    <name type="scientific">Coprinopsis cinerea (strain Okayama-7 / 130 / ATCC MYA-4618 / FGSC 9003)</name>
    <name type="common">Inky cap fungus</name>
    <name type="synonym">Hormographiella aspergillata</name>
    <dbReference type="NCBI Taxonomy" id="240176"/>
    <lineage>
        <taxon>Eukaryota</taxon>
        <taxon>Fungi</taxon>
        <taxon>Dikarya</taxon>
        <taxon>Basidiomycota</taxon>
        <taxon>Agaricomycotina</taxon>
        <taxon>Agaricomycetes</taxon>
        <taxon>Agaricomycetidae</taxon>
        <taxon>Agaricales</taxon>
        <taxon>Agaricineae</taxon>
        <taxon>Psathyrellaceae</taxon>
        <taxon>Coprinopsis</taxon>
    </lineage>
</organism>
<feature type="compositionally biased region" description="Polar residues" evidence="1">
    <location>
        <begin position="132"/>
        <end position="150"/>
    </location>
</feature>
<feature type="compositionally biased region" description="Basic and acidic residues" evidence="1">
    <location>
        <begin position="281"/>
        <end position="292"/>
    </location>
</feature>
<sequence length="292" mass="31645">MDSSLEASKGRVGLSTELTLNAEEFDAYDLQDPVTIAFHLRELNATIAFAESLGTTLDIHFTEPAAPLCIDVEGLSIEGLFVISTIQVPGENHVTMSQTTATANGVKKREREETPYESARFKKSMKVVHTTPLPSGSRSSASVRGQSVMSAQPPASLPRAASFFADRPNAQSTPRDMPPPPLPIRGEYAPPPPARREESEEPLFLPASSQLSQAEVEVLRSTGLGIENMDAEEFANMLEGDGEEVAFDLSQPNFALQASQTDPGTEEINMEFISTQSSGDSESKDFHPLFED</sequence>
<keyword evidence="3" id="KW-1185">Reference proteome</keyword>
<evidence type="ECO:0000256" key="1">
    <source>
        <dbReference type="SAM" id="MobiDB-lite"/>
    </source>
</evidence>
<evidence type="ECO:0000313" key="2">
    <source>
        <dbReference type="EMBL" id="EAU91046.2"/>
    </source>
</evidence>
<evidence type="ECO:0008006" key="4">
    <source>
        <dbReference type="Google" id="ProtNLM"/>
    </source>
</evidence>
<dbReference type="AlphaFoldDB" id="A8N771"/>
<dbReference type="PANTHER" id="PTHR15237:SF0">
    <property type="entry name" value="CELL CYCLE CHECKPOINT CONTROL PROTEIN"/>
    <property type="match status" value="1"/>
</dbReference>
<proteinExistence type="predicted"/>
<dbReference type="GO" id="GO:0071479">
    <property type="term" value="P:cellular response to ionizing radiation"/>
    <property type="evidence" value="ECO:0007669"/>
    <property type="project" value="TreeGrafter"/>
</dbReference>
<dbReference type="STRING" id="240176.A8N771"/>
<comment type="caution">
    <text evidence="2">The sequence shown here is derived from an EMBL/GenBank/DDBJ whole genome shotgun (WGS) entry which is preliminary data.</text>
</comment>
<feature type="compositionally biased region" description="Pro residues" evidence="1">
    <location>
        <begin position="176"/>
        <end position="193"/>
    </location>
</feature>
<evidence type="ECO:0000313" key="3">
    <source>
        <dbReference type="Proteomes" id="UP000001861"/>
    </source>
</evidence>
<accession>A8N771</accession>
<dbReference type="PANTHER" id="PTHR15237">
    <property type="entry name" value="DNA REPAIR PROTEIN RAD9"/>
    <property type="match status" value="1"/>
</dbReference>
<reference evidence="2 3" key="1">
    <citation type="journal article" date="2010" name="Proc. Natl. Acad. Sci. U.S.A.">
        <title>Insights into evolution of multicellular fungi from the assembled chromosomes of the mushroom Coprinopsis cinerea (Coprinus cinereus).</title>
        <authorList>
            <person name="Stajich J.E."/>
            <person name="Wilke S.K."/>
            <person name="Ahren D."/>
            <person name="Au C.H."/>
            <person name="Birren B.W."/>
            <person name="Borodovsky M."/>
            <person name="Burns C."/>
            <person name="Canback B."/>
            <person name="Casselton L.A."/>
            <person name="Cheng C.K."/>
            <person name="Deng J."/>
            <person name="Dietrich F.S."/>
            <person name="Fargo D.C."/>
            <person name="Farman M.L."/>
            <person name="Gathman A.C."/>
            <person name="Goldberg J."/>
            <person name="Guigo R."/>
            <person name="Hoegger P.J."/>
            <person name="Hooker J.B."/>
            <person name="Huggins A."/>
            <person name="James T.Y."/>
            <person name="Kamada T."/>
            <person name="Kilaru S."/>
            <person name="Kodira C."/>
            <person name="Kues U."/>
            <person name="Kupfer D."/>
            <person name="Kwan H.S."/>
            <person name="Lomsadze A."/>
            <person name="Li W."/>
            <person name="Lilly W.W."/>
            <person name="Ma L.J."/>
            <person name="Mackey A.J."/>
            <person name="Manning G."/>
            <person name="Martin F."/>
            <person name="Muraguchi H."/>
            <person name="Natvig D.O."/>
            <person name="Palmerini H."/>
            <person name="Ramesh M.A."/>
            <person name="Rehmeyer C.J."/>
            <person name="Roe B.A."/>
            <person name="Shenoy N."/>
            <person name="Stanke M."/>
            <person name="Ter-Hovhannisyan V."/>
            <person name="Tunlid A."/>
            <person name="Velagapudi R."/>
            <person name="Vision T.J."/>
            <person name="Zeng Q."/>
            <person name="Zolan M.E."/>
            <person name="Pukkila P.J."/>
        </authorList>
    </citation>
    <scope>NUCLEOTIDE SEQUENCE [LARGE SCALE GENOMIC DNA]</scope>
    <source>
        <strain evidence="3">Okayama-7 / 130 / ATCC MYA-4618 / FGSC 9003</strain>
    </source>
</reference>
<dbReference type="GO" id="GO:0030896">
    <property type="term" value="C:checkpoint clamp complex"/>
    <property type="evidence" value="ECO:0007669"/>
    <property type="project" value="InterPro"/>
</dbReference>
<dbReference type="HOGENOM" id="CLU_953200_0_0_1"/>
<protein>
    <recommendedName>
        <fullName evidence="4">Cell cycle checkpoint control protein RAD9A</fullName>
    </recommendedName>
</protein>
<dbReference type="GeneID" id="6007121"/>
<dbReference type="InterPro" id="IPR007268">
    <property type="entry name" value="Rad9/Ddc1"/>
</dbReference>
<dbReference type="eggNOG" id="KOG2810">
    <property type="taxonomic scope" value="Eukaryota"/>
</dbReference>
<dbReference type="EMBL" id="AACS02000003">
    <property type="protein sequence ID" value="EAU91046.2"/>
    <property type="molecule type" value="Genomic_DNA"/>
</dbReference>
<name>A8N771_COPC7</name>
<dbReference type="Pfam" id="PF04139">
    <property type="entry name" value="Rad9"/>
    <property type="match status" value="1"/>
</dbReference>
<dbReference type="Gene3D" id="3.70.10.10">
    <property type="match status" value="1"/>
</dbReference>
<dbReference type="InParanoid" id="A8N771"/>
<feature type="region of interest" description="Disordered" evidence="1">
    <location>
        <begin position="269"/>
        <end position="292"/>
    </location>
</feature>
<gene>
    <name evidence="2" type="ORF">CC1G_03214</name>
</gene>
<dbReference type="OrthoDB" id="60092at2759"/>
<dbReference type="GO" id="GO:0000076">
    <property type="term" value="P:DNA replication checkpoint signaling"/>
    <property type="evidence" value="ECO:0007669"/>
    <property type="project" value="TreeGrafter"/>
</dbReference>
<dbReference type="KEGG" id="cci:CC1G_03214"/>
<feature type="region of interest" description="Disordered" evidence="1">
    <location>
        <begin position="100"/>
        <end position="200"/>
    </location>
</feature>
<dbReference type="VEuPathDB" id="FungiDB:CC1G_03214"/>